<keyword evidence="2" id="KW-1185">Reference proteome</keyword>
<organism evidence="1 2">
    <name type="scientific">Cutaneotrichosporon cavernicola</name>
    <dbReference type="NCBI Taxonomy" id="279322"/>
    <lineage>
        <taxon>Eukaryota</taxon>
        <taxon>Fungi</taxon>
        <taxon>Dikarya</taxon>
        <taxon>Basidiomycota</taxon>
        <taxon>Agaricomycotina</taxon>
        <taxon>Tremellomycetes</taxon>
        <taxon>Trichosporonales</taxon>
        <taxon>Trichosporonaceae</taxon>
        <taxon>Cutaneotrichosporon</taxon>
    </lineage>
</organism>
<evidence type="ECO:0000313" key="2">
    <source>
        <dbReference type="Proteomes" id="UP001233271"/>
    </source>
</evidence>
<dbReference type="AlphaFoldDB" id="A0AA48L6X0"/>
<dbReference type="KEGG" id="ccac:CcaHIS019_0507000"/>
<evidence type="ECO:0000313" key="1">
    <source>
        <dbReference type="EMBL" id="BEI93072.1"/>
    </source>
</evidence>
<gene>
    <name evidence="1" type="ORF">CcaverHIS019_0507000</name>
</gene>
<dbReference type="EMBL" id="AP028216">
    <property type="protein sequence ID" value="BEI93072.1"/>
    <property type="molecule type" value="Genomic_DNA"/>
</dbReference>
<accession>A0AA48L6X0</accession>
<name>A0AA48L6X0_9TREE</name>
<dbReference type="RefSeq" id="XP_060458337.1">
    <property type="nucleotide sequence ID" value="XM_060601887.1"/>
</dbReference>
<sequence length="360" mass="39889">MAMDSHSPMSVRAIAPASDMATFKSATSNPNPNPNPTDTRGPMLDAAVFPHILDSVVNFASTESLVVLRQTCTTLRDRTRAMLYEHVLFLPLGNMVHILTALPPYLHLGTFEVKGHQVARPVDATVVTGLTHTRVLDLYGLPVIWRLEDLSMPRLDVIRRVCDQQGSKFRHRYAGQFPPAHTVVDYIDISERDSRYLCPDTPVTPPYGTKHHIVHFFWHQWDPRVPWVAMRPCENTEASTVVLHPYGTGDGPAQHFQTLGALLSSAWRGTIVGAERMYPLHTRADGVTIPSSGGDSAPECANPAAPGSAEMQFETYDSWVTSFGRATQPAPETMAACYESAKMRRSRIAAETTGANWWEK</sequence>
<reference evidence="1" key="1">
    <citation type="journal article" date="2023" name="BMC Genomics">
        <title>Chromosome-level genome assemblies of Cutaneotrichosporon spp. (Trichosporonales, Basidiomycota) reveal imbalanced evolution between nucleotide sequences and chromosome synteny.</title>
        <authorList>
            <person name="Kobayashi Y."/>
            <person name="Kayamori A."/>
            <person name="Aoki K."/>
            <person name="Shiwa Y."/>
            <person name="Matsutani M."/>
            <person name="Fujita N."/>
            <person name="Sugita T."/>
            <person name="Iwasaki W."/>
            <person name="Tanaka N."/>
            <person name="Takashima M."/>
        </authorList>
    </citation>
    <scope>NUCLEOTIDE SEQUENCE</scope>
    <source>
        <strain evidence="1">HIS019</strain>
    </source>
</reference>
<protein>
    <submittedName>
        <fullName evidence="1">Uncharacterized protein</fullName>
    </submittedName>
</protein>
<dbReference type="GeneID" id="85496942"/>
<proteinExistence type="predicted"/>
<dbReference type="Proteomes" id="UP001233271">
    <property type="component" value="Chromosome 5"/>
</dbReference>